<evidence type="ECO:0000259" key="3">
    <source>
        <dbReference type="PROSITE" id="PS50930"/>
    </source>
</evidence>
<evidence type="ECO:0000259" key="2">
    <source>
        <dbReference type="PROSITE" id="PS50110"/>
    </source>
</evidence>
<gene>
    <name evidence="4" type="ORF">SanaruYs_13500</name>
</gene>
<feature type="modified residue" description="4-aspartylphosphate" evidence="1">
    <location>
        <position position="55"/>
    </location>
</feature>
<dbReference type="Pfam" id="PF04397">
    <property type="entry name" value="LytTR"/>
    <property type="match status" value="1"/>
</dbReference>
<dbReference type="Pfam" id="PF00072">
    <property type="entry name" value="Response_reg"/>
    <property type="match status" value="1"/>
</dbReference>
<reference evidence="4 5" key="1">
    <citation type="submission" date="2018-11" db="EMBL/GenBank/DDBJ databases">
        <title>Chryseotalea sanarue gen. nov., sp., nov., a member of the family Cytophagaceae, isolated from a brackish lake in Hamamatsu Japan.</title>
        <authorList>
            <person name="Maejima Y."/>
            <person name="Iino T."/>
            <person name="Muraguchi Y."/>
            <person name="Fukuda K."/>
            <person name="Ohkuma M."/>
            <person name="Moriuchi R."/>
            <person name="Dohra H."/>
            <person name="Kimbara K."/>
            <person name="Shintani M."/>
        </authorList>
    </citation>
    <scope>NUCLEOTIDE SEQUENCE [LARGE SCALE GENOMIC DNA]</scope>
    <source>
        <strain evidence="4 5">Ys</strain>
    </source>
</reference>
<proteinExistence type="predicted"/>
<dbReference type="PANTHER" id="PTHR37299">
    <property type="entry name" value="TRANSCRIPTIONAL REGULATOR-RELATED"/>
    <property type="match status" value="1"/>
</dbReference>
<dbReference type="RefSeq" id="WP_127121767.1">
    <property type="nucleotide sequence ID" value="NZ_BHXQ01000002.1"/>
</dbReference>
<comment type="caution">
    <text evidence="4">The sequence shown here is derived from an EMBL/GenBank/DDBJ whole genome shotgun (WGS) entry which is preliminary data.</text>
</comment>
<dbReference type="Gene3D" id="2.40.50.1020">
    <property type="entry name" value="LytTr DNA-binding domain"/>
    <property type="match status" value="1"/>
</dbReference>
<protein>
    <submittedName>
        <fullName evidence="4">DNA-binding response regulator</fullName>
    </submittedName>
</protein>
<feature type="domain" description="Response regulatory" evidence="2">
    <location>
        <begin position="2"/>
        <end position="115"/>
    </location>
</feature>
<dbReference type="InterPro" id="IPR001789">
    <property type="entry name" value="Sig_transdc_resp-reg_receiver"/>
</dbReference>
<keyword evidence="4" id="KW-0238">DNA-binding</keyword>
<evidence type="ECO:0000313" key="4">
    <source>
        <dbReference type="EMBL" id="GCC51130.1"/>
    </source>
</evidence>
<name>A0A401U8B7_9BACT</name>
<accession>A0A401U8B7</accession>
<dbReference type="InterPro" id="IPR046947">
    <property type="entry name" value="LytR-like"/>
</dbReference>
<dbReference type="InterPro" id="IPR011006">
    <property type="entry name" value="CheY-like_superfamily"/>
</dbReference>
<dbReference type="AlphaFoldDB" id="A0A401U8B7"/>
<dbReference type="SUPFAM" id="SSF52172">
    <property type="entry name" value="CheY-like"/>
    <property type="match status" value="1"/>
</dbReference>
<organism evidence="4 5">
    <name type="scientific">Chryseotalea sanaruensis</name>
    <dbReference type="NCBI Taxonomy" id="2482724"/>
    <lineage>
        <taxon>Bacteria</taxon>
        <taxon>Pseudomonadati</taxon>
        <taxon>Bacteroidota</taxon>
        <taxon>Cytophagia</taxon>
        <taxon>Cytophagales</taxon>
        <taxon>Chryseotaleaceae</taxon>
        <taxon>Chryseotalea</taxon>
    </lineage>
</organism>
<dbReference type="GO" id="GO:0000156">
    <property type="term" value="F:phosphorelay response regulator activity"/>
    <property type="evidence" value="ECO:0007669"/>
    <property type="project" value="InterPro"/>
</dbReference>
<evidence type="ECO:0000313" key="5">
    <source>
        <dbReference type="Proteomes" id="UP000288227"/>
    </source>
</evidence>
<sequence>MTILLIEDETLAADRLKNMLFEVDANVELVAQLKSVETSVQWLQTNPHPNLILSDIRLLDGLCFEIFERVKVDVPVIFTTAYDQYAMKAFEVNSIDYLLKPVEPEKLRIALEKANRRVVKSEAQPTINYTELIKLIHNPQQQYKSRFMVRLGQKIVAIAVEKIAYFFSESKLTYLVTNDQKKYPIDQTLDELTSLLDPRIFFRINRQFIITFQSIAEIHPYFKGRMKLNLLPTTTEEVIISSERTPEFKKWIDQ</sequence>
<dbReference type="PANTHER" id="PTHR37299:SF1">
    <property type="entry name" value="STAGE 0 SPORULATION PROTEIN A HOMOLOG"/>
    <property type="match status" value="1"/>
</dbReference>
<dbReference type="PROSITE" id="PS50930">
    <property type="entry name" value="HTH_LYTTR"/>
    <property type="match status" value="1"/>
</dbReference>
<keyword evidence="5" id="KW-1185">Reference proteome</keyword>
<dbReference type="InterPro" id="IPR007492">
    <property type="entry name" value="LytTR_DNA-bd_dom"/>
</dbReference>
<dbReference type="Proteomes" id="UP000288227">
    <property type="component" value="Unassembled WGS sequence"/>
</dbReference>
<dbReference type="OrthoDB" id="646623at2"/>
<keyword evidence="1" id="KW-0597">Phosphoprotein</keyword>
<dbReference type="PROSITE" id="PS50110">
    <property type="entry name" value="RESPONSE_REGULATORY"/>
    <property type="match status" value="1"/>
</dbReference>
<dbReference type="Gene3D" id="3.40.50.2300">
    <property type="match status" value="1"/>
</dbReference>
<dbReference type="EMBL" id="BHXQ01000002">
    <property type="protein sequence ID" value="GCC51130.1"/>
    <property type="molecule type" value="Genomic_DNA"/>
</dbReference>
<dbReference type="SMART" id="SM00850">
    <property type="entry name" value="LytTR"/>
    <property type="match status" value="1"/>
</dbReference>
<feature type="domain" description="HTH LytTR-type" evidence="3">
    <location>
        <begin position="147"/>
        <end position="254"/>
    </location>
</feature>
<dbReference type="SMART" id="SM00448">
    <property type="entry name" value="REC"/>
    <property type="match status" value="1"/>
</dbReference>
<dbReference type="GO" id="GO:0003677">
    <property type="term" value="F:DNA binding"/>
    <property type="evidence" value="ECO:0007669"/>
    <property type="project" value="UniProtKB-KW"/>
</dbReference>
<evidence type="ECO:0000256" key="1">
    <source>
        <dbReference type="PROSITE-ProRule" id="PRU00169"/>
    </source>
</evidence>